<keyword evidence="1" id="KW-0732">Signal</keyword>
<dbReference type="EMBL" id="UZAF01019447">
    <property type="protein sequence ID" value="VDO60235.1"/>
    <property type="molecule type" value="Genomic_DNA"/>
</dbReference>
<sequence length="66" mass="7508">MIWLLLLVSEVHSVLAIEYPWTFDNDLFGGESEFLLLKFLVYQTTMCRSRASSPSSGLITLQLNPD</sequence>
<dbReference type="Proteomes" id="UP000268014">
    <property type="component" value="Unassembled WGS sequence"/>
</dbReference>
<name>A0A0N4WXF5_HAEPC</name>
<evidence type="ECO:0000313" key="2">
    <source>
        <dbReference type="EMBL" id="VDO60235.1"/>
    </source>
</evidence>
<protein>
    <submittedName>
        <fullName evidence="4">Secreted protein</fullName>
    </submittedName>
</protein>
<proteinExistence type="predicted"/>
<organism evidence="4">
    <name type="scientific">Haemonchus placei</name>
    <name type="common">Barber's pole worm</name>
    <dbReference type="NCBI Taxonomy" id="6290"/>
    <lineage>
        <taxon>Eukaryota</taxon>
        <taxon>Metazoa</taxon>
        <taxon>Ecdysozoa</taxon>
        <taxon>Nematoda</taxon>
        <taxon>Chromadorea</taxon>
        <taxon>Rhabditida</taxon>
        <taxon>Rhabditina</taxon>
        <taxon>Rhabditomorpha</taxon>
        <taxon>Strongyloidea</taxon>
        <taxon>Trichostrongylidae</taxon>
        <taxon>Haemonchus</taxon>
    </lineage>
</organism>
<reference evidence="2 3" key="2">
    <citation type="submission" date="2018-11" db="EMBL/GenBank/DDBJ databases">
        <authorList>
            <consortium name="Pathogen Informatics"/>
        </authorList>
    </citation>
    <scope>NUCLEOTIDE SEQUENCE [LARGE SCALE GENOMIC DNA]</scope>
    <source>
        <strain evidence="2 3">MHpl1</strain>
    </source>
</reference>
<accession>A0A0N4WXF5</accession>
<evidence type="ECO:0000256" key="1">
    <source>
        <dbReference type="SAM" id="SignalP"/>
    </source>
</evidence>
<evidence type="ECO:0000313" key="4">
    <source>
        <dbReference type="WBParaSite" id="HPLM_0001649701-mRNA-1"/>
    </source>
</evidence>
<dbReference type="AlphaFoldDB" id="A0A0N4WXF5"/>
<reference evidence="4" key="1">
    <citation type="submission" date="2017-02" db="UniProtKB">
        <authorList>
            <consortium name="WormBaseParasite"/>
        </authorList>
    </citation>
    <scope>IDENTIFICATION</scope>
</reference>
<keyword evidence="3" id="KW-1185">Reference proteome</keyword>
<gene>
    <name evidence="2" type="ORF">HPLM_LOCUS16489</name>
</gene>
<feature type="chain" id="PRO_5043124120" evidence="1">
    <location>
        <begin position="17"/>
        <end position="66"/>
    </location>
</feature>
<dbReference type="WBParaSite" id="HPLM_0001649701-mRNA-1">
    <property type="protein sequence ID" value="HPLM_0001649701-mRNA-1"/>
    <property type="gene ID" value="HPLM_0001649701"/>
</dbReference>
<evidence type="ECO:0000313" key="3">
    <source>
        <dbReference type="Proteomes" id="UP000268014"/>
    </source>
</evidence>
<feature type="signal peptide" evidence="1">
    <location>
        <begin position="1"/>
        <end position="16"/>
    </location>
</feature>